<dbReference type="AlphaFoldDB" id="A0A916NVL7"/>
<dbReference type="RefSeq" id="WP_218090938.1">
    <property type="nucleotide sequence ID" value="NZ_CAJVAS010000003.1"/>
</dbReference>
<dbReference type="EMBL" id="CAJVAS010000003">
    <property type="protein sequence ID" value="CAG7609032.1"/>
    <property type="molecule type" value="Genomic_DNA"/>
</dbReference>
<keyword evidence="2" id="KW-1185">Reference proteome</keyword>
<proteinExistence type="predicted"/>
<reference evidence="1" key="1">
    <citation type="submission" date="2021-06" db="EMBL/GenBank/DDBJ databases">
        <authorList>
            <person name="Criscuolo A."/>
        </authorList>
    </citation>
    <scope>NUCLEOTIDE SEQUENCE</scope>
    <source>
        <strain evidence="1">CIP111600</strain>
    </source>
</reference>
<evidence type="ECO:0000313" key="2">
    <source>
        <dbReference type="Proteomes" id="UP000693672"/>
    </source>
</evidence>
<protein>
    <submittedName>
        <fullName evidence="1">Uncharacterized protein</fullName>
    </submittedName>
</protein>
<dbReference type="Proteomes" id="UP000693672">
    <property type="component" value="Unassembled WGS sequence"/>
</dbReference>
<sequence length="269" mass="31401">MENFRNQFRNKRYMAHVSILGTTQLHKRNPITIACWSMAFPGFGHLLLNKYLRGYALILWEMFINQKIHLNSAMVHTFNGQFQAARDVLDPKFMSLYIPVYLFAIYDSYRTSVDMNKIYVLAQREKGHFNEFSIGALEINYLDKRKPWLAAVWSMGVPSVGQLYLHRIVLATFILLSTIVIVWQSNLVLAIHYLILGDVAASSTVVDKQWLLYFPSYYFFTIYDAYTNTVENNKLFDDTQKQYLIENYQPVGHLVTIGEINNDANFRHI</sequence>
<comment type="caution">
    <text evidence="1">The sequence shown here is derived from an EMBL/GenBank/DDBJ whole genome shotgun (WGS) entry which is preliminary data.</text>
</comment>
<gene>
    <name evidence="1" type="ORF">PAESOLCIP111_01125</name>
</gene>
<accession>A0A916NVL7</accession>
<name>A0A916NVL7_9BACL</name>
<evidence type="ECO:0000313" key="1">
    <source>
        <dbReference type="EMBL" id="CAG7609032.1"/>
    </source>
</evidence>
<organism evidence="1 2">
    <name type="scientific">Paenibacillus solanacearum</name>
    <dbReference type="NCBI Taxonomy" id="2048548"/>
    <lineage>
        <taxon>Bacteria</taxon>
        <taxon>Bacillati</taxon>
        <taxon>Bacillota</taxon>
        <taxon>Bacilli</taxon>
        <taxon>Bacillales</taxon>
        <taxon>Paenibacillaceae</taxon>
        <taxon>Paenibacillus</taxon>
    </lineage>
</organism>